<evidence type="ECO:0000256" key="1">
    <source>
        <dbReference type="ARBA" id="ARBA00001954"/>
    </source>
</evidence>
<reference evidence="2" key="1">
    <citation type="submission" date="2016-03" db="EMBL/GenBank/DDBJ databases">
        <authorList>
            <person name="Ploux O."/>
        </authorList>
    </citation>
    <scope>NUCLEOTIDE SEQUENCE</scope>
    <source>
        <strain evidence="2">UC10</strain>
    </source>
</reference>
<comment type="cofactor">
    <cofactor evidence="1">
        <name>Fe(2+)</name>
        <dbReference type="ChEBI" id="CHEBI:29033"/>
    </cofactor>
</comment>
<dbReference type="PANTHER" id="PTHR20883">
    <property type="entry name" value="PHYTANOYL-COA DIOXYGENASE DOMAIN CONTAINING 1"/>
    <property type="match status" value="1"/>
</dbReference>
<name>A0A1Y5PSB3_9SPHN</name>
<gene>
    <name evidence="2" type="ORF">SPPYR_1751</name>
</gene>
<dbReference type="GO" id="GO:0005506">
    <property type="term" value="F:iron ion binding"/>
    <property type="evidence" value="ECO:0007669"/>
    <property type="project" value="UniProtKB-ARBA"/>
</dbReference>
<organism evidence="2">
    <name type="scientific">uncultured Sphingopyxis sp</name>
    <dbReference type="NCBI Taxonomy" id="310581"/>
    <lineage>
        <taxon>Bacteria</taxon>
        <taxon>Pseudomonadati</taxon>
        <taxon>Pseudomonadota</taxon>
        <taxon>Alphaproteobacteria</taxon>
        <taxon>Sphingomonadales</taxon>
        <taxon>Sphingomonadaceae</taxon>
        <taxon>Sphingopyxis</taxon>
        <taxon>environmental samples</taxon>
    </lineage>
</organism>
<dbReference type="RefSeq" id="WP_295326342.1">
    <property type="nucleotide sequence ID" value="NZ_LT598653.1"/>
</dbReference>
<dbReference type="Pfam" id="PF05721">
    <property type="entry name" value="PhyH"/>
    <property type="match status" value="1"/>
</dbReference>
<dbReference type="PANTHER" id="PTHR20883:SF48">
    <property type="entry name" value="ECTOINE DIOXYGENASE"/>
    <property type="match status" value="1"/>
</dbReference>
<dbReference type="EMBL" id="LT598653">
    <property type="protein sequence ID" value="SBV32871.1"/>
    <property type="molecule type" value="Genomic_DNA"/>
</dbReference>
<proteinExistence type="predicted"/>
<accession>A0A1Y5PSB3</accession>
<dbReference type="GO" id="GO:0016706">
    <property type="term" value="F:2-oxoglutarate-dependent dioxygenase activity"/>
    <property type="evidence" value="ECO:0007669"/>
    <property type="project" value="UniProtKB-ARBA"/>
</dbReference>
<protein>
    <submittedName>
        <fullName evidence="2">MmcH (Modular protein)</fullName>
    </submittedName>
</protein>
<dbReference type="SUPFAM" id="SSF51197">
    <property type="entry name" value="Clavaminate synthase-like"/>
    <property type="match status" value="1"/>
</dbReference>
<dbReference type="Gene3D" id="2.60.120.620">
    <property type="entry name" value="q2cbj1_9rhob like domain"/>
    <property type="match status" value="1"/>
</dbReference>
<dbReference type="KEGG" id="sphu:SPPYR_1751"/>
<dbReference type="InterPro" id="IPR008775">
    <property type="entry name" value="Phytyl_CoA_dOase-like"/>
</dbReference>
<sequence>MQKLHDRIVEQGLEENVAELDQWGYTIFHDARTDRIVDEVREAIIRTVAAGDEEKAPTRFTILGEDPIFADAISTPKLLTLVEYLLGKGALFSQLSGSRRRAGKGSLGLHADNSWFPAPFPEWEIMCTACLVTDEFTEESGATLVVPGSHKLKRHPSPEERAEPEGARPIVASKGAICLWDGSVWHGNYPRQIPGERVVLHMTYTRIGMQPIENYDHLGEDWFAGKDPELPRLLGREIFLGRSPTFKQNDRELLRKTYDQVHGSEFWQKRGIT</sequence>
<dbReference type="AlphaFoldDB" id="A0A1Y5PSB3"/>
<evidence type="ECO:0000313" key="2">
    <source>
        <dbReference type="EMBL" id="SBV32871.1"/>
    </source>
</evidence>